<dbReference type="RefSeq" id="WP_308866820.1">
    <property type="nucleotide sequence ID" value="NZ_JAVFWO010000002.1"/>
</dbReference>
<keyword evidence="3" id="KW-1185">Reference proteome</keyword>
<feature type="transmembrane region" description="Helical" evidence="1">
    <location>
        <begin position="98"/>
        <end position="119"/>
    </location>
</feature>
<organism evidence="2 3">
    <name type="scientific">Microbacterium psychrotolerans</name>
    <dbReference type="NCBI Taxonomy" id="3068321"/>
    <lineage>
        <taxon>Bacteria</taxon>
        <taxon>Bacillati</taxon>
        <taxon>Actinomycetota</taxon>
        <taxon>Actinomycetes</taxon>
        <taxon>Micrococcales</taxon>
        <taxon>Microbacteriaceae</taxon>
        <taxon>Microbacterium</taxon>
    </lineage>
</organism>
<evidence type="ECO:0000313" key="2">
    <source>
        <dbReference type="EMBL" id="MDQ7877382.1"/>
    </source>
</evidence>
<dbReference type="EMBL" id="JAVFWO010000002">
    <property type="protein sequence ID" value="MDQ7877382.1"/>
    <property type="molecule type" value="Genomic_DNA"/>
</dbReference>
<sequence length="129" mass="13619">MKKFVDWFTAERRQAIQVALGSLAPLSILLGFGTEGAWEQWLIIIGAAMQAVSSFVSLVNVRDANTAWAIVRGAIYLLASTVSPALVALGYLDQATSATVLVAVSLGLGALSNLLAILIGKQQQYELAA</sequence>
<feature type="transmembrane region" description="Helical" evidence="1">
    <location>
        <begin position="41"/>
        <end position="61"/>
    </location>
</feature>
<keyword evidence="1" id="KW-1133">Transmembrane helix</keyword>
<reference evidence="2 3" key="1">
    <citation type="submission" date="2023-08" db="EMBL/GenBank/DDBJ databases">
        <title>Microbacterium psychrotolerans sp. nov., a psychrotolerant bacterium isolated from soil in Heilongjiang Province, China.</title>
        <authorList>
            <person name="An P."/>
            <person name="Zhao D."/>
            <person name="Xiang H."/>
        </authorList>
    </citation>
    <scope>NUCLEOTIDE SEQUENCE [LARGE SCALE GENOMIC DNA]</scope>
    <source>
        <strain evidence="2 3">QXD-8</strain>
    </source>
</reference>
<comment type="caution">
    <text evidence="2">The sequence shown here is derived from an EMBL/GenBank/DDBJ whole genome shotgun (WGS) entry which is preliminary data.</text>
</comment>
<keyword evidence="1" id="KW-0812">Transmembrane</keyword>
<feature type="transmembrane region" description="Helical" evidence="1">
    <location>
        <begin position="73"/>
        <end position="92"/>
    </location>
</feature>
<evidence type="ECO:0000256" key="1">
    <source>
        <dbReference type="SAM" id="Phobius"/>
    </source>
</evidence>
<accession>A0ABU0YYG2</accession>
<dbReference type="Proteomes" id="UP001235133">
    <property type="component" value="Unassembled WGS sequence"/>
</dbReference>
<protein>
    <recommendedName>
        <fullName evidence="4">Holin</fullName>
    </recommendedName>
</protein>
<evidence type="ECO:0000313" key="3">
    <source>
        <dbReference type="Proteomes" id="UP001235133"/>
    </source>
</evidence>
<keyword evidence="1" id="KW-0472">Membrane</keyword>
<proteinExistence type="predicted"/>
<evidence type="ECO:0008006" key="4">
    <source>
        <dbReference type="Google" id="ProtNLM"/>
    </source>
</evidence>
<gene>
    <name evidence="2" type="ORF">Q9R08_05260</name>
</gene>
<name>A0ABU0YYG2_9MICO</name>